<evidence type="ECO:0000313" key="2">
    <source>
        <dbReference type="EMBL" id="TGK90656.1"/>
    </source>
</evidence>
<sequence length="84" mass="9811">MFSNDTSMQIDSSFNSDKPNKINLANRWNQKMRYSRSYLDTDVRLIIESDFDYSGGVSEEAIREFLQKFQILNSQFTTSLILAE</sequence>
<reference evidence="3 4" key="2">
    <citation type="journal article" date="2019" name="PLoS Negl. Trop. Dis.">
        <title>Revisiting the worldwide diversity of Leptospira species in the environment.</title>
        <authorList>
            <person name="Vincent A.T."/>
            <person name="Schiettekatte O."/>
            <person name="Bourhy P."/>
            <person name="Veyrier F.J."/>
            <person name="Picardeau M."/>
        </authorList>
    </citation>
    <scope>NUCLEOTIDE SEQUENCE [LARGE SCALE GENOMIC DNA]</scope>
    <source>
        <strain evidence="1 3">201800280</strain>
        <strain evidence="4">201800281</strain>
    </source>
</reference>
<evidence type="ECO:0000313" key="1">
    <source>
        <dbReference type="EMBL" id="TGK84889.1"/>
    </source>
</evidence>
<dbReference type="RefSeq" id="WP_135749998.1">
    <property type="nucleotide sequence ID" value="NZ_RQFL01000024.1"/>
</dbReference>
<organism evidence="1 3">
    <name type="scientific">Leptospira bourretii</name>
    <dbReference type="NCBI Taxonomy" id="2484962"/>
    <lineage>
        <taxon>Bacteria</taxon>
        <taxon>Pseudomonadati</taxon>
        <taxon>Spirochaetota</taxon>
        <taxon>Spirochaetia</taxon>
        <taxon>Leptospirales</taxon>
        <taxon>Leptospiraceae</taxon>
        <taxon>Leptospira</taxon>
    </lineage>
</organism>
<dbReference type="EMBL" id="RQFM01000022">
    <property type="protein sequence ID" value="TGK84889.1"/>
    <property type="molecule type" value="Genomic_DNA"/>
</dbReference>
<reference evidence="2" key="1">
    <citation type="submission" date="2018-10" db="EMBL/GenBank/DDBJ databases">
        <authorList>
            <person name="Vincent A.T."/>
            <person name="Schiettekatte O."/>
            <person name="Bourhy P."/>
            <person name="Veyrier F.J."/>
            <person name="Picardeau M."/>
        </authorList>
    </citation>
    <scope>NUCLEOTIDE SEQUENCE</scope>
    <source>
        <strain evidence="2">201800281</strain>
    </source>
</reference>
<protein>
    <submittedName>
        <fullName evidence="1">YbjN domain-containing protein</fullName>
    </submittedName>
</protein>
<dbReference type="InterPro" id="IPR019660">
    <property type="entry name" value="Put_sensory_transdc_reg_YbjN"/>
</dbReference>
<dbReference type="Proteomes" id="UP000297394">
    <property type="component" value="Unassembled WGS sequence"/>
</dbReference>
<dbReference type="AlphaFoldDB" id="A0A4R9IL17"/>
<evidence type="ECO:0000313" key="3">
    <source>
        <dbReference type="Proteomes" id="UP000297394"/>
    </source>
</evidence>
<dbReference type="EMBL" id="RQFL01000024">
    <property type="protein sequence ID" value="TGK90656.1"/>
    <property type="molecule type" value="Genomic_DNA"/>
</dbReference>
<comment type="caution">
    <text evidence="1">The sequence shown here is derived from an EMBL/GenBank/DDBJ whole genome shotgun (WGS) entry which is preliminary data.</text>
</comment>
<dbReference type="Proteomes" id="UP000297918">
    <property type="component" value="Unassembled WGS sequence"/>
</dbReference>
<dbReference type="OrthoDB" id="33037at2"/>
<gene>
    <name evidence="1" type="ORF">EHQ23_09365</name>
    <name evidence="2" type="ORF">EHQ26_10965</name>
</gene>
<evidence type="ECO:0000313" key="4">
    <source>
        <dbReference type="Proteomes" id="UP000297918"/>
    </source>
</evidence>
<dbReference type="Pfam" id="PF10722">
    <property type="entry name" value="YbjN"/>
    <property type="match status" value="1"/>
</dbReference>
<accession>A0A4R9IL17</accession>
<keyword evidence="4" id="KW-1185">Reference proteome</keyword>
<name>A0A4R9IL17_9LEPT</name>
<proteinExistence type="predicted"/>